<dbReference type="InterPro" id="IPR025836">
    <property type="entry name" value="Zn_knuckle_CX2CX4HX4C"/>
</dbReference>
<feature type="domain" description="Zinc knuckle CX2CX4HX4C" evidence="3">
    <location>
        <begin position="168"/>
        <end position="211"/>
    </location>
</feature>
<dbReference type="Pfam" id="PF14111">
    <property type="entry name" value="DUF4283"/>
    <property type="match status" value="1"/>
</dbReference>
<reference evidence="4" key="1">
    <citation type="submission" date="2022-02" db="EMBL/GenBank/DDBJ databases">
        <authorList>
            <person name="Henning P.M."/>
            <person name="McCubbin A.G."/>
            <person name="Shore J.S."/>
        </authorList>
    </citation>
    <scope>NUCLEOTIDE SEQUENCE</scope>
    <source>
        <strain evidence="4">F60SS</strain>
        <tissue evidence="4">Leaves</tissue>
    </source>
</reference>
<feature type="compositionally biased region" description="Basic and acidic residues" evidence="1">
    <location>
        <begin position="289"/>
        <end position="302"/>
    </location>
</feature>
<protein>
    <recommendedName>
        <fullName evidence="6">DUF4283 domain-containing protein</fullName>
    </recommendedName>
</protein>
<dbReference type="Proteomes" id="UP001141552">
    <property type="component" value="Unassembled WGS sequence"/>
</dbReference>
<organism evidence="4 5">
    <name type="scientific">Turnera subulata</name>
    <dbReference type="NCBI Taxonomy" id="218843"/>
    <lineage>
        <taxon>Eukaryota</taxon>
        <taxon>Viridiplantae</taxon>
        <taxon>Streptophyta</taxon>
        <taxon>Embryophyta</taxon>
        <taxon>Tracheophyta</taxon>
        <taxon>Spermatophyta</taxon>
        <taxon>Magnoliopsida</taxon>
        <taxon>eudicotyledons</taxon>
        <taxon>Gunneridae</taxon>
        <taxon>Pentapetalae</taxon>
        <taxon>rosids</taxon>
        <taxon>fabids</taxon>
        <taxon>Malpighiales</taxon>
        <taxon>Passifloraceae</taxon>
        <taxon>Turnera</taxon>
    </lineage>
</organism>
<dbReference type="Pfam" id="PF14392">
    <property type="entry name" value="zf-CCHC_4"/>
    <property type="match status" value="1"/>
</dbReference>
<proteinExistence type="predicted"/>
<feature type="region of interest" description="Disordered" evidence="1">
    <location>
        <begin position="256"/>
        <end position="317"/>
    </location>
</feature>
<comment type="caution">
    <text evidence="4">The sequence shown here is derived from an EMBL/GenBank/DDBJ whole genome shotgun (WGS) entry which is preliminary data.</text>
</comment>
<dbReference type="InterPro" id="IPR040256">
    <property type="entry name" value="At4g02000-like"/>
</dbReference>
<reference evidence="4" key="2">
    <citation type="journal article" date="2023" name="Plants (Basel)">
        <title>Annotation of the Turnera subulata (Passifloraceae) Draft Genome Reveals the S-Locus Evolved after the Divergence of Turneroideae from Passifloroideae in a Stepwise Manner.</title>
        <authorList>
            <person name="Henning P.M."/>
            <person name="Roalson E.H."/>
            <person name="Mir W."/>
            <person name="McCubbin A.G."/>
            <person name="Shore J.S."/>
        </authorList>
    </citation>
    <scope>NUCLEOTIDE SEQUENCE</scope>
    <source>
        <strain evidence="4">F60SS</strain>
    </source>
</reference>
<accession>A0A9Q0FFS3</accession>
<keyword evidence="5" id="KW-1185">Reference proteome</keyword>
<evidence type="ECO:0000259" key="3">
    <source>
        <dbReference type="Pfam" id="PF14392"/>
    </source>
</evidence>
<feature type="region of interest" description="Disordered" evidence="1">
    <location>
        <begin position="369"/>
        <end position="408"/>
    </location>
</feature>
<sequence length="408" mass="45896">MAQPKQNNPVLKLSENRDLGRSVTTLVLVGRIISNYTNLLNTVNSNIQKVWSPKKALLVKEISVNTFLFSFEDARDRQKALRGGPWTLGGNHLVLKEWPLGVPLDDVDFSTSDFWIHVHGLIPEQLERNNAKSIAACIGTFLELDLSVDNGVCHNDVMRIKVRLEVLKPLMPGIKNLRPNGSAMWLKLKYKRLPRFSMNCGRMGHVKRICNFEGNGWFGEDREPHEAKKFGPWMCADYNPSKIKLPASDFVSHEINGSFGSPRRGRSMPPSPRAARREWARGNGQWALFEKRRSVPPKDKKTTNPPSSSSEPVENVQSTMVRHNALECLCSILGINLAGLSIQTPQEAPPQHNLEARVHEAVQNAFYTPNYQPTYGQGQTHTPSNKNLTDDPKTTKTKKKRGPTRTPQ</sequence>
<dbReference type="OrthoDB" id="1750790at2759"/>
<dbReference type="EMBL" id="JAKUCV010005563">
    <property type="protein sequence ID" value="KAJ4830673.1"/>
    <property type="molecule type" value="Genomic_DNA"/>
</dbReference>
<feature type="domain" description="DUF4283" evidence="2">
    <location>
        <begin position="27"/>
        <end position="101"/>
    </location>
</feature>
<dbReference type="InterPro" id="IPR025558">
    <property type="entry name" value="DUF4283"/>
</dbReference>
<dbReference type="AlphaFoldDB" id="A0A9Q0FFS3"/>
<evidence type="ECO:0000313" key="5">
    <source>
        <dbReference type="Proteomes" id="UP001141552"/>
    </source>
</evidence>
<evidence type="ECO:0000313" key="4">
    <source>
        <dbReference type="EMBL" id="KAJ4830673.1"/>
    </source>
</evidence>
<feature type="compositionally biased region" description="Polar residues" evidence="1">
    <location>
        <begin position="369"/>
        <end position="387"/>
    </location>
</feature>
<evidence type="ECO:0008006" key="6">
    <source>
        <dbReference type="Google" id="ProtNLM"/>
    </source>
</evidence>
<dbReference type="PANTHER" id="PTHR31286">
    <property type="entry name" value="GLYCINE-RICH CELL WALL STRUCTURAL PROTEIN 1.8-LIKE"/>
    <property type="match status" value="1"/>
</dbReference>
<gene>
    <name evidence="4" type="ORF">Tsubulata_027980</name>
</gene>
<feature type="compositionally biased region" description="Basic residues" evidence="1">
    <location>
        <begin position="395"/>
        <end position="408"/>
    </location>
</feature>
<feature type="compositionally biased region" description="Low complexity" evidence="1">
    <location>
        <begin position="303"/>
        <end position="317"/>
    </location>
</feature>
<name>A0A9Q0FFS3_9ROSI</name>
<dbReference type="PANTHER" id="PTHR31286:SF178">
    <property type="entry name" value="DUF4283 DOMAIN-CONTAINING PROTEIN"/>
    <property type="match status" value="1"/>
</dbReference>
<evidence type="ECO:0000259" key="2">
    <source>
        <dbReference type="Pfam" id="PF14111"/>
    </source>
</evidence>
<evidence type="ECO:0000256" key="1">
    <source>
        <dbReference type="SAM" id="MobiDB-lite"/>
    </source>
</evidence>